<dbReference type="SUPFAM" id="SSF82866">
    <property type="entry name" value="Multidrug efflux transporter AcrB transmembrane domain"/>
    <property type="match status" value="2"/>
</dbReference>
<proteinExistence type="inferred from homology"/>
<evidence type="ECO:0000256" key="5">
    <source>
        <dbReference type="ARBA" id="ARBA00022989"/>
    </source>
</evidence>
<organism evidence="10 11">
    <name type="scientific">Intrasporangium calvum (strain ATCC 23552 / DSM 43043 / JCM 3097 / NBRC 12989 / NCIMB 10167 / NRRL B-3866 / 7 KIP)</name>
    <dbReference type="NCBI Taxonomy" id="710696"/>
    <lineage>
        <taxon>Bacteria</taxon>
        <taxon>Bacillati</taxon>
        <taxon>Actinomycetota</taxon>
        <taxon>Actinomycetes</taxon>
        <taxon>Micrococcales</taxon>
        <taxon>Intrasporangiaceae</taxon>
        <taxon>Intrasporangium</taxon>
    </lineage>
</organism>
<feature type="compositionally biased region" description="Low complexity" evidence="7">
    <location>
        <begin position="18"/>
        <end position="27"/>
    </location>
</feature>
<evidence type="ECO:0000256" key="4">
    <source>
        <dbReference type="ARBA" id="ARBA00022692"/>
    </source>
</evidence>
<evidence type="ECO:0000256" key="7">
    <source>
        <dbReference type="SAM" id="MobiDB-lite"/>
    </source>
</evidence>
<feature type="transmembrane region" description="Helical" evidence="8">
    <location>
        <begin position="535"/>
        <end position="562"/>
    </location>
</feature>
<comment type="subcellular location">
    <subcellularLocation>
        <location evidence="1">Cell membrane</location>
        <topology evidence="1">Multi-pass membrane protein</topology>
    </subcellularLocation>
</comment>
<dbReference type="PROSITE" id="PS50156">
    <property type="entry name" value="SSD"/>
    <property type="match status" value="2"/>
</dbReference>
<evidence type="ECO:0000256" key="6">
    <source>
        <dbReference type="ARBA" id="ARBA00023136"/>
    </source>
</evidence>
<dbReference type="GO" id="GO:0005886">
    <property type="term" value="C:plasma membrane"/>
    <property type="evidence" value="ECO:0007669"/>
    <property type="project" value="UniProtKB-SubCell"/>
</dbReference>
<dbReference type="InterPro" id="IPR050545">
    <property type="entry name" value="Mycobact_MmpL"/>
</dbReference>
<feature type="transmembrane region" description="Helical" evidence="8">
    <location>
        <begin position="569"/>
        <end position="589"/>
    </location>
</feature>
<feature type="transmembrane region" description="Helical" evidence="8">
    <location>
        <begin position="257"/>
        <end position="276"/>
    </location>
</feature>
<evidence type="ECO:0000256" key="1">
    <source>
        <dbReference type="ARBA" id="ARBA00004651"/>
    </source>
</evidence>
<dbReference type="EMBL" id="CP002343">
    <property type="protein sequence ID" value="ADU49303.1"/>
    <property type="molecule type" value="Genomic_DNA"/>
</dbReference>
<dbReference type="KEGG" id="ica:Intca_2802"/>
<dbReference type="RefSeq" id="WP_013493615.1">
    <property type="nucleotide sequence ID" value="NC_014830.1"/>
</dbReference>
<feature type="transmembrane region" description="Helical" evidence="8">
    <location>
        <begin position="42"/>
        <end position="61"/>
    </location>
</feature>
<evidence type="ECO:0000313" key="10">
    <source>
        <dbReference type="EMBL" id="ADU49303.1"/>
    </source>
</evidence>
<evidence type="ECO:0000256" key="8">
    <source>
        <dbReference type="SAM" id="Phobius"/>
    </source>
</evidence>
<evidence type="ECO:0000256" key="2">
    <source>
        <dbReference type="ARBA" id="ARBA00010157"/>
    </source>
</evidence>
<gene>
    <name evidence="10" type="ordered locus">Intca_2802</name>
</gene>
<feature type="transmembrane region" description="Helical" evidence="8">
    <location>
        <begin position="297"/>
        <end position="323"/>
    </location>
</feature>
<dbReference type="PANTHER" id="PTHR33406:SF6">
    <property type="entry name" value="MEMBRANE PROTEIN YDGH-RELATED"/>
    <property type="match status" value="1"/>
</dbReference>
<keyword evidence="6 8" id="KW-0472">Membrane</keyword>
<accession>E6S9R5</accession>
<keyword evidence="5 8" id="KW-1133">Transmembrane helix</keyword>
<dbReference type="eggNOG" id="COG2409">
    <property type="taxonomic scope" value="Bacteria"/>
</dbReference>
<feature type="transmembrane region" description="Helical" evidence="8">
    <location>
        <begin position="595"/>
        <end position="613"/>
    </location>
</feature>
<feature type="transmembrane region" description="Helical" evidence="8">
    <location>
        <begin position="225"/>
        <end position="245"/>
    </location>
</feature>
<evidence type="ECO:0000256" key="3">
    <source>
        <dbReference type="ARBA" id="ARBA00022475"/>
    </source>
</evidence>
<reference evidence="10 11" key="1">
    <citation type="journal article" date="2010" name="Stand. Genomic Sci.">
        <title>Complete genome sequence of Intrasporangium calvum type strain (7 KIP).</title>
        <authorList>
            <person name="Del Rio T.G."/>
            <person name="Chertkov O."/>
            <person name="Yasawong M."/>
            <person name="Lucas S."/>
            <person name="Deshpande S."/>
            <person name="Cheng J.F."/>
            <person name="Detter C."/>
            <person name="Tapia R."/>
            <person name="Han C."/>
            <person name="Goodwin L."/>
            <person name="Pitluck S."/>
            <person name="Liolios K."/>
            <person name="Ivanova N."/>
            <person name="Mavromatis K."/>
            <person name="Pati A."/>
            <person name="Chen A."/>
            <person name="Palaniappan K."/>
            <person name="Land M."/>
            <person name="Hauser L."/>
            <person name="Chang Y.J."/>
            <person name="Jeffries C.D."/>
            <person name="Rohde M."/>
            <person name="Pukall R."/>
            <person name="Sikorski J."/>
            <person name="Goker M."/>
            <person name="Woyke T."/>
            <person name="Bristow J."/>
            <person name="Eisen J.A."/>
            <person name="Markowitz V."/>
            <person name="Hugenholtz P."/>
            <person name="Kyrpides N.C."/>
            <person name="Klenk H.P."/>
            <person name="Lapidus A."/>
        </authorList>
    </citation>
    <scope>NUCLEOTIDE SEQUENCE [LARGE SCALE GENOMIC DNA]</scope>
    <source>
        <strain evidence="11">ATCC 23552 / DSM 43043 / JCM 3097 / NBRC 12989 / 7 KIP</strain>
    </source>
</reference>
<dbReference type="InterPro" id="IPR004869">
    <property type="entry name" value="MMPL_dom"/>
</dbReference>
<name>E6S9R5_INTC7</name>
<feature type="transmembrane region" description="Helical" evidence="8">
    <location>
        <begin position="633"/>
        <end position="661"/>
    </location>
</feature>
<feature type="transmembrane region" description="Helical" evidence="8">
    <location>
        <begin position="202"/>
        <end position="218"/>
    </location>
</feature>
<feature type="transmembrane region" description="Helical" evidence="8">
    <location>
        <begin position="389"/>
        <end position="408"/>
    </location>
</feature>
<sequence length="702" mass="71076">MSLTRTSSSSTPPPAPVAPRAAASAPTGGWTGLISRLTSRRGAWATLLIALVVAAGIIGGLRTEPPVGGGAAGALPASAEAREVADLQTHFASGDQAPALVLWTRADGGPLTPADVSALRAQAPTISASVGAPRLPPTVAEDGRAALLPVPVDVDRTNGQIAVTIAALRQAAAGPPAGLEVHVTGGPALGADVASAFDGADLTLLLVTIAAVVLLLLLTYRSPTLWLVPLTVVALADQVAAVLAAQAGEIWDLRFDAGIISVLVVGAGTNYALLLISRYREELRHQVDHRVALRRAWCSTAGAVVASNVTVVLSLLALLLAALPSTAGLGVAAAIGLLVALAFGLVVLPAALAVTGRGVFWPFVPQPGAPAPGPSLWGRVAGRSMRRPVLTTLVVLGLLAVLASSLFGTRVGLAPTEKFRVATESQVGAERLALHFPSGESAPLVVIADEAAIDRVAGVAGQVDGVVSVHPAGASGGLARLTVTAEAAPGTTEGERTVRALRAAVHSVAGAEAKVGGEAADLLDTREFADRDLRVVVPVILGIVLLVLVALLGAVVGPLVLLTVNALSALAAIGLGSWVGSAALGFAGLDVNVPLLAFMFLVALGVDYTIFLVHRAREEAIEVGTVEGMRRAVGATGTVITSAGVVLAAVFAALGVLPLMVLAQMGLIVGLGVLVDTFVVRTLLVPALFALLGDRMWWPRRP</sequence>
<feature type="transmembrane region" description="Helical" evidence="8">
    <location>
        <begin position="667"/>
        <end position="692"/>
    </location>
</feature>
<keyword evidence="3" id="KW-1003">Cell membrane</keyword>
<feature type="domain" description="SSD" evidence="9">
    <location>
        <begin position="562"/>
        <end position="690"/>
    </location>
</feature>
<evidence type="ECO:0000313" key="11">
    <source>
        <dbReference type="Proteomes" id="UP000008914"/>
    </source>
</evidence>
<dbReference type="PANTHER" id="PTHR33406">
    <property type="entry name" value="MEMBRANE PROTEIN MJ1562-RELATED"/>
    <property type="match status" value="1"/>
</dbReference>
<dbReference type="OrthoDB" id="2365435at2"/>
<dbReference type="InterPro" id="IPR000731">
    <property type="entry name" value="SSD"/>
</dbReference>
<keyword evidence="4 8" id="KW-0812">Transmembrane</keyword>
<protein>
    <recommendedName>
        <fullName evidence="9">SSD domain-containing protein</fullName>
    </recommendedName>
</protein>
<evidence type="ECO:0000259" key="9">
    <source>
        <dbReference type="PROSITE" id="PS50156"/>
    </source>
</evidence>
<comment type="similarity">
    <text evidence="2">Belongs to the resistance-nodulation-cell division (RND) (TC 2.A.6) family. MmpL subfamily.</text>
</comment>
<dbReference type="HOGENOM" id="CLU_005108_4_1_11"/>
<feature type="compositionally biased region" description="Low complexity" evidence="7">
    <location>
        <begin position="1"/>
        <end position="10"/>
    </location>
</feature>
<dbReference type="AlphaFoldDB" id="E6S9R5"/>
<dbReference type="Pfam" id="PF03176">
    <property type="entry name" value="MMPL"/>
    <property type="match status" value="2"/>
</dbReference>
<dbReference type="Gene3D" id="1.20.1640.10">
    <property type="entry name" value="Multidrug efflux transporter AcrB transmembrane domain"/>
    <property type="match status" value="2"/>
</dbReference>
<dbReference type="Proteomes" id="UP000008914">
    <property type="component" value="Chromosome"/>
</dbReference>
<feature type="region of interest" description="Disordered" evidence="7">
    <location>
        <begin position="1"/>
        <end position="27"/>
    </location>
</feature>
<feature type="domain" description="SSD" evidence="9">
    <location>
        <begin position="259"/>
        <end position="354"/>
    </location>
</feature>
<feature type="transmembrane region" description="Helical" evidence="8">
    <location>
        <begin position="329"/>
        <end position="354"/>
    </location>
</feature>
<keyword evidence="11" id="KW-1185">Reference proteome</keyword>